<dbReference type="Proteomes" id="UP000248659">
    <property type="component" value="Unassembled WGS sequence"/>
</dbReference>
<comment type="caution">
    <text evidence="1">The sequence shown here is derived from an EMBL/GenBank/DDBJ whole genome shotgun (WGS) entry which is preliminary data.</text>
</comment>
<dbReference type="EMBL" id="MUAV01000125">
    <property type="protein sequence ID" value="RAP39284.1"/>
    <property type="molecule type" value="Genomic_DNA"/>
</dbReference>
<organism evidence="1 2">
    <name type="scientific">Rhodovulum viride</name>
    <dbReference type="NCBI Taxonomy" id="1231134"/>
    <lineage>
        <taxon>Bacteria</taxon>
        <taxon>Pseudomonadati</taxon>
        <taxon>Pseudomonadota</taxon>
        <taxon>Alphaproteobacteria</taxon>
        <taxon>Rhodobacterales</taxon>
        <taxon>Paracoccaceae</taxon>
        <taxon>Rhodovulum</taxon>
    </lineage>
</organism>
<name>A0ABX9DBW1_9RHOB</name>
<feature type="non-terminal residue" evidence="1">
    <location>
        <position position="283"/>
    </location>
</feature>
<keyword evidence="2" id="KW-1185">Reference proteome</keyword>
<feature type="non-terminal residue" evidence="1">
    <location>
        <position position="1"/>
    </location>
</feature>
<accession>A0ABX9DBW1</accession>
<evidence type="ECO:0000313" key="1">
    <source>
        <dbReference type="EMBL" id="RAP39284.1"/>
    </source>
</evidence>
<evidence type="ECO:0000313" key="2">
    <source>
        <dbReference type="Proteomes" id="UP000248659"/>
    </source>
</evidence>
<proteinExistence type="predicted"/>
<protein>
    <submittedName>
        <fullName evidence="1">Uncharacterized protein</fullName>
    </submittedName>
</protein>
<sequence>ASLADGPRCYNCWGTCLDRDHYRGDGSIAWRFVPPTQALVPLYDRTGEHIGTNAFPTLRSVSVRSSKINVGSIRDGEKPLGVTGGVTVTLTDAPFDDYVGDWSRAVRGPRPGFFWAKWCARNPFYANMFLRVYEGFAGEALADMEQRLYILDSVDGPDSDGTVTLKGVDPLRLTDESRAQFPRETEMRLAGDITATTTAITIEASTPADITDQFGNTATRYLGIGSEIIGYTGSSGSDGVWTLSGVTRGALGTEAASHGDEDSAQRVGRYELMDAWDIARDLL</sequence>
<dbReference type="RefSeq" id="WP_220086887.1">
    <property type="nucleotide sequence ID" value="NZ_MUAV01000125.1"/>
</dbReference>
<gene>
    <name evidence="1" type="ORF">BYZ73_21335</name>
</gene>
<reference evidence="1 2" key="1">
    <citation type="submission" date="2017-01" db="EMBL/GenBank/DDBJ databases">
        <title>Genome sequence of Rhodovulum viride JA756.</title>
        <authorList>
            <person name="Lakshmi K.V."/>
            <person name="Tushar L.D."/>
            <person name="Sasikala C."/>
            <person name="Venkataramana C."/>
        </authorList>
    </citation>
    <scope>NUCLEOTIDE SEQUENCE [LARGE SCALE GENOMIC DNA]</scope>
    <source>
        <strain evidence="1 2">JA756</strain>
    </source>
</reference>